<dbReference type="GO" id="GO:0008408">
    <property type="term" value="F:3'-5' exonuclease activity"/>
    <property type="evidence" value="ECO:0007669"/>
    <property type="project" value="TreeGrafter"/>
</dbReference>
<sequence length="192" mass="21527">MAKPAIQPIEMDGALILDTETTGLDDNAEVVEVSVIDAATGVKVFDTLIQPFDPIPAEATAIHGITNDMVQYAPTWDEVYDLFLGLVLNHPLIIYNRDYDIRLLNQSSEKRGIVQLLTGDCICAMQWYAAFYGEWDEERDQYKWQKLGNAARQQAVNTSDLTLHRAFADCLVTKRVIEAVNDRLMGVAHGLR</sequence>
<dbReference type="SUPFAM" id="SSF53098">
    <property type="entry name" value="Ribonuclease H-like"/>
    <property type="match status" value="1"/>
</dbReference>
<dbReference type="RefSeq" id="WP_109340327.1">
    <property type="nucleotide sequence ID" value="NZ_CP029347.1"/>
</dbReference>
<dbReference type="OrthoDB" id="280774at2"/>
<evidence type="ECO:0000313" key="5">
    <source>
        <dbReference type="Proteomes" id="UP000245728"/>
    </source>
</evidence>
<keyword evidence="4" id="KW-0808">Transferase</keyword>
<protein>
    <submittedName>
        <fullName evidence="4">DNA-directed DNA polymerase</fullName>
        <ecNumber evidence="4">2.7.7.7</ecNumber>
    </submittedName>
</protein>
<dbReference type="KEGG" id="salh:HMF8227_02331"/>
<dbReference type="AlphaFoldDB" id="A0A2S2E571"/>
<dbReference type="InterPro" id="IPR036397">
    <property type="entry name" value="RNaseH_sf"/>
</dbReference>
<evidence type="ECO:0000256" key="1">
    <source>
        <dbReference type="ARBA" id="ARBA00022722"/>
    </source>
</evidence>
<gene>
    <name evidence="4" type="ORF">HMF8227_02331</name>
</gene>
<reference evidence="4 5" key="1">
    <citation type="submission" date="2018-05" db="EMBL/GenBank/DDBJ databases">
        <title>Salinimonas sp. HMF8227 Genome sequencing and assembly.</title>
        <authorList>
            <person name="Kang H."/>
            <person name="Kang J."/>
            <person name="Cha I."/>
            <person name="Kim H."/>
            <person name="Joh K."/>
        </authorList>
    </citation>
    <scope>NUCLEOTIDE SEQUENCE [LARGE SCALE GENOMIC DNA]</scope>
    <source>
        <strain evidence="4 5">HMF8227</strain>
    </source>
</reference>
<evidence type="ECO:0000256" key="2">
    <source>
        <dbReference type="ARBA" id="ARBA00022839"/>
    </source>
</evidence>
<name>A0A2S2E571_9ALTE</name>
<feature type="domain" description="Exonuclease" evidence="3">
    <location>
        <begin position="13"/>
        <end position="186"/>
    </location>
</feature>
<dbReference type="InterPro" id="IPR012337">
    <property type="entry name" value="RNaseH-like_sf"/>
</dbReference>
<keyword evidence="1" id="KW-0540">Nuclease</keyword>
<proteinExistence type="predicted"/>
<keyword evidence="2" id="KW-0378">Hydrolase</keyword>
<dbReference type="Gene3D" id="3.30.420.10">
    <property type="entry name" value="Ribonuclease H-like superfamily/Ribonuclease H"/>
    <property type="match status" value="1"/>
</dbReference>
<dbReference type="InterPro" id="IPR013520">
    <property type="entry name" value="Ribonucl_H"/>
</dbReference>
<dbReference type="PANTHER" id="PTHR30231:SF41">
    <property type="entry name" value="DNA POLYMERASE III SUBUNIT EPSILON"/>
    <property type="match status" value="1"/>
</dbReference>
<dbReference type="GO" id="GO:0003887">
    <property type="term" value="F:DNA-directed DNA polymerase activity"/>
    <property type="evidence" value="ECO:0007669"/>
    <property type="project" value="UniProtKB-KW"/>
</dbReference>
<keyword evidence="4" id="KW-0239">DNA-directed DNA polymerase</keyword>
<dbReference type="Proteomes" id="UP000245728">
    <property type="component" value="Chromosome"/>
</dbReference>
<evidence type="ECO:0000313" key="4">
    <source>
        <dbReference type="EMBL" id="AWL12783.1"/>
    </source>
</evidence>
<dbReference type="GO" id="GO:0045004">
    <property type="term" value="P:DNA replication proofreading"/>
    <property type="evidence" value="ECO:0007669"/>
    <property type="project" value="TreeGrafter"/>
</dbReference>
<dbReference type="Pfam" id="PF00929">
    <property type="entry name" value="RNase_T"/>
    <property type="match status" value="1"/>
</dbReference>
<dbReference type="EMBL" id="CP029347">
    <property type="protein sequence ID" value="AWL12783.1"/>
    <property type="molecule type" value="Genomic_DNA"/>
</dbReference>
<organism evidence="4 5">
    <name type="scientific">Saliniradius amylolyticus</name>
    <dbReference type="NCBI Taxonomy" id="2183582"/>
    <lineage>
        <taxon>Bacteria</taxon>
        <taxon>Pseudomonadati</taxon>
        <taxon>Pseudomonadota</taxon>
        <taxon>Gammaproteobacteria</taxon>
        <taxon>Alteromonadales</taxon>
        <taxon>Alteromonadaceae</taxon>
        <taxon>Saliniradius</taxon>
    </lineage>
</organism>
<evidence type="ECO:0000259" key="3">
    <source>
        <dbReference type="SMART" id="SM00479"/>
    </source>
</evidence>
<dbReference type="PANTHER" id="PTHR30231">
    <property type="entry name" value="DNA POLYMERASE III SUBUNIT EPSILON"/>
    <property type="match status" value="1"/>
</dbReference>
<keyword evidence="5" id="KW-1185">Reference proteome</keyword>
<keyword evidence="2" id="KW-0269">Exonuclease</keyword>
<accession>A0A2S2E571</accession>
<dbReference type="EC" id="2.7.7.7" evidence="4"/>
<dbReference type="GO" id="GO:0003676">
    <property type="term" value="F:nucleic acid binding"/>
    <property type="evidence" value="ECO:0007669"/>
    <property type="project" value="InterPro"/>
</dbReference>
<dbReference type="SMART" id="SM00479">
    <property type="entry name" value="EXOIII"/>
    <property type="match status" value="1"/>
</dbReference>
<keyword evidence="4" id="KW-0548">Nucleotidyltransferase</keyword>
<dbReference type="CDD" id="cd06127">
    <property type="entry name" value="DEDDh"/>
    <property type="match status" value="1"/>
</dbReference>
<dbReference type="GO" id="GO:0005829">
    <property type="term" value="C:cytosol"/>
    <property type="evidence" value="ECO:0007669"/>
    <property type="project" value="TreeGrafter"/>
</dbReference>